<comment type="caution">
    <text evidence="2">The sequence shown here is derived from an EMBL/GenBank/DDBJ whole genome shotgun (WGS) entry which is preliminary data.</text>
</comment>
<dbReference type="AlphaFoldDB" id="A0AAI9VG10"/>
<name>A0AAI9VG10_9PEZI</name>
<feature type="region of interest" description="Disordered" evidence="1">
    <location>
        <begin position="77"/>
        <end position="98"/>
    </location>
</feature>
<keyword evidence="3" id="KW-1185">Reference proteome</keyword>
<feature type="non-terminal residue" evidence="2">
    <location>
        <position position="1"/>
    </location>
</feature>
<evidence type="ECO:0000256" key="1">
    <source>
        <dbReference type="SAM" id="MobiDB-lite"/>
    </source>
</evidence>
<protein>
    <submittedName>
        <fullName evidence="2">Uncharacterized protein</fullName>
    </submittedName>
</protein>
<evidence type="ECO:0000313" key="2">
    <source>
        <dbReference type="EMBL" id="KAK1489150.1"/>
    </source>
</evidence>
<dbReference type="Proteomes" id="UP001239213">
    <property type="component" value="Unassembled WGS sequence"/>
</dbReference>
<reference evidence="2" key="1">
    <citation type="submission" date="2016-11" db="EMBL/GenBank/DDBJ databases">
        <title>The genome sequence of Colletotrichum cuscutae.</title>
        <authorList>
            <person name="Baroncelli R."/>
        </authorList>
    </citation>
    <scope>NUCLEOTIDE SEQUENCE</scope>
    <source>
        <strain evidence="2">IMI 304802</strain>
    </source>
</reference>
<gene>
    <name evidence="2" type="ORF">CCUS01_14619</name>
</gene>
<sequence>SEYRDLHQLFILIARTIPEHHRCSHHINYILACMLAHVPPPITPIQHLATFHQGNIPPQTPSVKDTQLPHQELGDVGSCRHNPGSQKASHAPSAENPMCSSTQRALVLPRTNTYPCRPHHEHMLSQQFTTPPSRGAQGSYPRFRPSSPLNTPADLPSFPSCKPCKVPADVTCPTREEVRKRPPLDGVNTVRLRHWPFFFATRGGWLTVRAAGRHGWCELAGF</sequence>
<accession>A0AAI9VG10</accession>
<proteinExistence type="predicted"/>
<dbReference type="EMBL" id="MPDP01000047">
    <property type="protein sequence ID" value="KAK1489150.1"/>
    <property type="molecule type" value="Genomic_DNA"/>
</dbReference>
<evidence type="ECO:0000313" key="3">
    <source>
        <dbReference type="Proteomes" id="UP001239213"/>
    </source>
</evidence>
<organism evidence="2 3">
    <name type="scientific">Colletotrichum cuscutae</name>
    <dbReference type="NCBI Taxonomy" id="1209917"/>
    <lineage>
        <taxon>Eukaryota</taxon>
        <taxon>Fungi</taxon>
        <taxon>Dikarya</taxon>
        <taxon>Ascomycota</taxon>
        <taxon>Pezizomycotina</taxon>
        <taxon>Sordariomycetes</taxon>
        <taxon>Hypocreomycetidae</taxon>
        <taxon>Glomerellales</taxon>
        <taxon>Glomerellaceae</taxon>
        <taxon>Colletotrichum</taxon>
        <taxon>Colletotrichum acutatum species complex</taxon>
    </lineage>
</organism>